<dbReference type="InterPro" id="IPR023298">
    <property type="entry name" value="ATPase_P-typ_TM_dom_sf"/>
</dbReference>
<accession>A0A8S4E315</accession>
<protein>
    <submittedName>
        <fullName evidence="13">(diamondback moth) hypothetical protein</fullName>
    </submittedName>
</protein>
<keyword evidence="9" id="KW-1278">Translocase</keyword>
<comment type="subcellular location">
    <subcellularLocation>
        <location evidence="1">Membrane</location>
        <topology evidence="1">Multi-pass membrane protein</topology>
    </subcellularLocation>
</comment>
<organism evidence="13 14">
    <name type="scientific">Plutella xylostella</name>
    <name type="common">Diamondback moth</name>
    <name type="synonym">Plutella maculipennis</name>
    <dbReference type="NCBI Taxonomy" id="51655"/>
    <lineage>
        <taxon>Eukaryota</taxon>
        <taxon>Metazoa</taxon>
        <taxon>Ecdysozoa</taxon>
        <taxon>Arthropoda</taxon>
        <taxon>Hexapoda</taxon>
        <taxon>Insecta</taxon>
        <taxon>Pterygota</taxon>
        <taxon>Neoptera</taxon>
        <taxon>Endopterygota</taxon>
        <taxon>Lepidoptera</taxon>
        <taxon>Glossata</taxon>
        <taxon>Ditrysia</taxon>
        <taxon>Yponomeutoidea</taxon>
        <taxon>Plutellidae</taxon>
        <taxon>Plutella</taxon>
    </lineage>
</organism>
<dbReference type="PANTHER" id="PTHR45630">
    <property type="entry name" value="CATION-TRANSPORTING ATPASE-RELATED"/>
    <property type="match status" value="1"/>
</dbReference>
<dbReference type="PANTHER" id="PTHR45630:SF8">
    <property type="entry name" value="CATION-TRANSPORTING ATPASE"/>
    <property type="match status" value="1"/>
</dbReference>
<comment type="similarity">
    <text evidence="2">Belongs to the cation transport ATPase (P-type) (TC 3.A.3) family. Type V subfamily.</text>
</comment>
<dbReference type="InterPro" id="IPR006544">
    <property type="entry name" value="P-type_TPase_V"/>
</dbReference>
<dbReference type="FunFam" id="3.40.50.1000:FF:000068">
    <property type="entry name" value="Cation-transporting ATPase"/>
    <property type="match status" value="1"/>
</dbReference>
<proteinExistence type="inferred from homology"/>
<evidence type="ECO:0000256" key="12">
    <source>
        <dbReference type="SAM" id="Phobius"/>
    </source>
</evidence>
<feature type="transmembrane region" description="Helical" evidence="12">
    <location>
        <begin position="626"/>
        <end position="647"/>
    </location>
</feature>
<dbReference type="GO" id="GO:0140358">
    <property type="term" value="F:P-type transmembrane transporter activity"/>
    <property type="evidence" value="ECO:0007669"/>
    <property type="project" value="InterPro"/>
</dbReference>
<dbReference type="GO" id="GO:0016887">
    <property type="term" value="F:ATP hydrolysis activity"/>
    <property type="evidence" value="ECO:0007669"/>
    <property type="project" value="InterPro"/>
</dbReference>
<dbReference type="Pfam" id="PF13246">
    <property type="entry name" value="Cation_ATPase"/>
    <property type="match status" value="1"/>
</dbReference>
<dbReference type="InterPro" id="IPR036412">
    <property type="entry name" value="HAD-like_sf"/>
</dbReference>
<dbReference type="EMBL" id="CAJHNJ030000011">
    <property type="protein sequence ID" value="CAG9109222.1"/>
    <property type="molecule type" value="Genomic_DNA"/>
</dbReference>
<gene>
    <name evidence="13" type="ORF">PLXY2_LOCUS4088</name>
</gene>
<evidence type="ECO:0000256" key="2">
    <source>
        <dbReference type="ARBA" id="ARBA00006000"/>
    </source>
</evidence>
<feature type="transmembrane region" description="Helical" evidence="12">
    <location>
        <begin position="653"/>
        <end position="672"/>
    </location>
</feature>
<evidence type="ECO:0000313" key="14">
    <source>
        <dbReference type="Proteomes" id="UP000653454"/>
    </source>
</evidence>
<evidence type="ECO:0000256" key="9">
    <source>
        <dbReference type="ARBA" id="ARBA00022967"/>
    </source>
</evidence>
<feature type="transmembrane region" description="Helical" evidence="12">
    <location>
        <begin position="740"/>
        <end position="761"/>
    </location>
</feature>
<feature type="transmembrane region" description="Helical" evidence="12">
    <location>
        <begin position="773"/>
        <end position="791"/>
    </location>
</feature>
<dbReference type="SUPFAM" id="SSF81665">
    <property type="entry name" value="Calcium ATPase, transmembrane domain M"/>
    <property type="match status" value="1"/>
</dbReference>
<keyword evidence="14" id="KW-1185">Reference proteome</keyword>
<keyword evidence="5" id="KW-0479">Metal-binding</keyword>
<dbReference type="InterPro" id="IPR023299">
    <property type="entry name" value="ATPase_P-typ_cyto_dom_N"/>
</dbReference>
<evidence type="ECO:0000313" key="13">
    <source>
        <dbReference type="EMBL" id="CAG9109222.1"/>
    </source>
</evidence>
<keyword evidence="10 12" id="KW-1133">Transmembrane helix</keyword>
<keyword evidence="4 12" id="KW-0812">Transmembrane</keyword>
<evidence type="ECO:0000256" key="7">
    <source>
        <dbReference type="ARBA" id="ARBA00022840"/>
    </source>
</evidence>
<name>A0A8S4E315_PLUXY</name>
<keyword evidence="7" id="KW-0067">ATP-binding</keyword>
<feature type="transmembrane region" description="Helical" evidence="12">
    <location>
        <begin position="693"/>
        <end position="717"/>
    </location>
</feature>
<evidence type="ECO:0000256" key="10">
    <source>
        <dbReference type="ARBA" id="ARBA00022989"/>
    </source>
</evidence>
<keyword evidence="11 12" id="KW-0472">Membrane</keyword>
<keyword evidence="8" id="KW-0460">Magnesium</keyword>
<dbReference type="SUPFAM" id="SSF81660">
    <property type="entry name" value="Metal cation-transporting ATPase, ATP-binding domain N"/>
    <property type="match status" value="1"/>
</dbReference>
<sequence>MAYLPTTEYVVATGTLTEDGLAMWGCVPVSHATLPPCLSAPVRDPRALNDLHELKMAMACCHSLTKVEGELSGDPLDLEMFKATGWVLEEPDVPETANYDMLTPTVVRPSRNTNINVDDYHLPLEVDIILQNQFVSSLPLPYLPLEVGIILQNQFVSSLARASVATRTAGEDVVRVYCKGSPDSLHQYCKPETAASRYLPQIIRPTGWGATDTPFADTGSPDRRQNQFVSSLARASVKTVPANLNSVLSQYAEKGYRVIALASRVMEVTYKQLMKMTREEMECELTFLGLVILENKLKPATAAVIKELKDADIHVVMITGDNIHTAISVATECGILARGERVVRLSAQPPRTVRAHCTLHAPRAPCAPTARCTRSVHTCSPRRAPERTAPAHRARPLHAARGQYTHAARVVRLSAQPPRTVRAHCTLHAVTPAHRARPLHAARGQYTHAARVVRLSAQPPRTVRAHCTLHAVPIGKPSELRAASSVDSGLVSEWSGSASASGSGVGDTSRPPNYKVAMTGDTWKILREHYPSLVPRIIARGAVFARMTSEQKQQLIVEYQALGYYVGMCGDGANDCGALRAAHTGISLSELESSVAAPFTAADPDIVCVTRVLREGRAALTTSFGIFKFMVAASLTEFLSVALLYYFDSNLADFQFLFIDVALVVNFAALFGKTEAFRGKLCKIPPLTSLLGLVPLLSLFVQMALVAVGQYLSYYAISRFPWYNRHTFEGDEAYECYENYAIYVVSMFQYVILAIVFSHGSPYRRSVITNKQMMISVAIMTGICIYLTVAPAEWLARFMELKMPQDSLMCYIVLAIAAVNLALALFFERFVIQFMMEERQMIPRFLKERVVRKTPHLMIKRQLSDSDYLNCEDVISYEQETATVTDSSSSEKDR</sequence>
<dbReference type="SUPFAM" id="SSF56784">
    <property type="entry name" value="HAD-like"/>
    <property type="match status" value="1"/>
</dbReference>
<dbReference type="GO" id="GO:0016020">
    <property type="term" value="C:membrane"/>
    <property type="evidence" value="ECO:0007669"/>
    <property type="project" value="UniProtKB-SubCell"/>
</dbReference>
<dbReference type="GO" id="GO:0006874">
    <property type="term" value="P:intracellular calcium ion homeostasis"/>
    <property type="evidence" value="ECO:0007669"/>
    <property type="project" value="TreeGrafter"/>
</dbReference>
<dbReference type="GO" id="GO:0046872">
    <property type="term" value="F:metal ion binding"/>
    <property type="evidence" value="ECO:0007669"/>
    <property type="project" value="UniProtKB-KW"/>
</dbReference>
<comment type="caution">
    <text evidence="13">The sequence shown here is derived from an EMBL/GenBank/DDBJ whole genome shotgun (WGS) entry which is preliminary data.</text>
</comment>
<dbReference type="NCBIfam" id="TIGR01494">
    <property type="entry name" value="ATPase_P-type"/>
    <property type="match status" value="1"/>
</dbReference>
<dbReference type="GO" id="GO:0019829">
    <property type="term" value="F:ATPase-coupled monoatomic cation transmembrane transporter activity"/>
    <property type="evidence" value="ECO:0007669"/>
    <property type="project" value="TreeGrafter"/>
</dbReference>
<evidence type="ECO:0000256" key="3">
    <source>
        <dbReference type="ARBA" id="ARBA00022553"/>
    </source>
</evidence>
<feature type="transmembrane region" description="Helical" evidence="12">
    <location>
        <begin position="811"/>
        <end position="832"/>
    </location>
</feature>
<evidence type="ECO:0000256" key="6">
    <source>
        <dbReference type="ARBA" id="ARBA00022741"/>
    </source>
</evidence>
<evidence type="ECO:0000256" key="4">
    <source>
        <dbReference type="ARBA" id="ARBA00022692"/>
    </source>
</evidence>
<dbReference type="Gene3D" id="3.40.50.1000">
    <property type="entry name" value="HAD superfamily/HAD-like"/>
    <property type="match status" value="2"/>
</dbReference>
<dbReference type="GO" id="GO:0005524">
    <property type="term" value="F:ATP binding"/>
    <property type="evidence" value="ECO:0007669"/>
    <property type="project" value="UniProtKB-KW"/>
</dbReference>
<dbReference type="InterPro" id="IPR023214">
    <property type="entry name" value="HAD_sf"/>
</dbReference>
<keyword evidence="6" id="KW-0547">Nucleotide-binding</keyword>
<evidence type="ECO:0000256" key="5">
    <source>
        <dbReference type="ARBA" id="ARBA00022723"/>
    </source>
</evidence>
<reference evidence="13" key="1">
    <citation type="submission" date="2020-11" db="EMBL/GenBank/DDBJ databases">
        <authorList>
            <person name="Whiteford S."/>
        </authorList>
    </citation>
    <scope>NUCLEOTIDE SEQUENCE</scope>
</reference>
<evidence type="ECO:0000256" key="8">
    <source>
        <dbReference type="ARBA" id="ARBA00022842"/>
    </source>
</evidence>
<evidence type="ECO:0000256" key="1">
    <source>
        <dbReference type="ARBA" id="ARBA00004141"/>
    </source>
</evidence>
<dbReference type="Gene3D" id="3.40.1110.10">
    <property type="entry name" value="Calcium-transporting ATPase, cytoplasmic domain N"/>
    <property type="match status" value="1"/>
</dbReference>
<keyword evidence="3" id="KW-0597">Phosphoprotein</keyword>
<dbReference type="AlphaFoldDB" id="A0A8S4E315"/>
<dbReference type="Proteomes" id="UP000653454">
    <property type="component" value="Unassembled WGS sequence"/>
</dbReference>
<dbReference type="GO" id="GO:0015203">
    <property type="term" value="F:polyamine transmembrane transporter activity"/>
    <property type="evidence" value="ECO:0007669"/>
    <property type="project" value="TreeGrafter"/>
</dbReference>
<evidence type="ECO:0000256" key="11">
    <source>
        <dbReference type="ARBA" id="ARBA00023136"/>
    </source>
</evidence>
<dbReference type="InterPro" id="IPR001757">
    <property type="entry name" value="P_typ_ATPase"/>
</dbReference>